<evidence type="ECO:0000313" key="3">
    <source>
        <dbReference type="Proteomes" id="UP001383192"/>
    </source>
</evidence>
<sequence>MQAECLHIAQLLNSLTRSQQRAVRIVVETLIASGATVDHVVEILEKTTFLNDLVEDNASEESNASEDGECLDAQSSCGSIETNSDGDSSGLTEVSDSEASGSGMDISEDEQPE</sequence>
<keyword evidence="3" id="KW-1185">Reference proteome</keyword>
<dbReference type="AlphaFoldDB" id="A0AAW0BBQ1"/>
<dbReference type="Proteomes" id="UP001383192">
    <property type="component" value="Unassembled WGS sequence"/>
</dbReference>
<proteinExistence type="predicted"/>
<comment type="caution">
    <text evidence="2">The sequence shown here is derived from an EMBL/GenBank/DDBJ whole genome shotgun (WGS) entry which is preliminary data.</text>
</comment>
<feature type="compositionally biased region" description="Acidic residues" evidence="1">
    <location>
        <begin position="57"/>
        <end position="70"/>
    </location>
</feature>
<name>A0AAW0BBQ1_9AGAR</name>
<dbReference type="EMBL" id="JAYKXP010000134">
    <property type="protein sequence ID" value="KAK7023598.1"/>
    <property type="molecule type" value="Genomic_DNA"/>
</dbReference>
<feature type="compositionally biased region" description="Polar residues" evidence="1">
    <location>
        <begin position="73"/>
        <end position="100"/>
    </location>
</feature>
<gene>
    <name evidence="2" type="ORF">VNI00_016637</name>
</gene>
<organism evidence="2 3">
    <name type="scientific">Paramarasmius palmivorus</name>
    <dbReference type="NCBI Taxonomy" id="297713"/>
    <lineage>
        <taxon>Eukaryota</taxon>
        <taxon>Fungi</taxon>
        <taxon>Dikarya</taxon>
        <taxon>Basidiomycota</taxon>
        <taxon>Agaricomycotina</taxon>
        <taxon>Agaricomycetes</taxon>
        <taxon>Agaricomycetidae</taxon>
        <taxon>Agaricales</taxon>
        <taxon>Marasmiineae</taxon>
        <taxon>Marasmiaceae</taxon>
        <taxon>Paramarasmius</taxon>
    </lineage>
</organism>
<protein>
    <submittedName>
        <fullName evidence="2">Uncharacterized protein</fullName>
    </submittedName>
</protein>
<feature type="region of interest" description="Disordered" evidence="1">
    <location>
        <begin position="57"/>
        <end position="113"/>
    </location>
</feature>
<evidence type="ECO:0000256" key="1">
    <source>
        <dbReference type="SAM" id="MobiDB-lite"/>
    </source>
</evidence>
<evidence type="ECO:0000313" key="2">
    <source>
        <dbReference type="EMBL" id="KAK7023598.1"/>
    </source>
</evidence>
<reference evidence="2 3" key="1">
    <citation type="submission" date="2024-01" db="EMBL/GenBank/DDBJ databases">
        <title>A draft genome for a cacao thread blight-causing isolate of Paramarasmius palmivorus.</title>
        <authorList>
            <person name="Baruah I.K."/>
            <person name="Bukari Y."/>
            <person name="Amoako-Attah I."/>
            <person name="Meinhardt L.W."/>
            <person name="Bailey B.A."/>
            <person name="Cohen S.P."/>
        </authorList>
    </citation>
    <scope>NUCLEOTIDE SEQUENCE [LARGE SCALE GENOMIC DNA]</scope>
    <source>
        <strain evidence="2 3">GH-12</strain>
    </source>
</reference>
<accession>A0AAW0BBQ1</accession>